<dbReference type="InterPro" id="IPR001895">
    <property type="entry name" value="RASGEF_cat_dom"/>
</dbReference>
<name>A0A430QR90_SCHBO</name>
<dbReference type="SMART" id="SM00147">
    <property type="entry name" value="RasGEF"/>
    <property type="match status" value="1"/>
</dbReference>
<dbReference type="Proteomes" id="UP000290809">
    <property type="component" value="Unassembled WGS sequence"/>
</dbReference>
<evidence type="ECO:0000259" key="4">
    <source>
        <dbReference type="PROSITE" id="PS50009"/>
    </source>
</evidence>
<dbReference type="InterPro" id="IPR000651">
    <property type="entry name" value="Ras-like_Gua-exchang_fac_N"/>
</dbReference>
<sequence length="1868" mass="208562">MHDEVSETENIRKNLAIERMIVDGCDLLLDVNQVFVRQGNFGSSYRERKEAVRQVFLFTNHLLITARTNNGKLRLVKNCGKISLVECTLVEDTTTELFNVDDEDQLNVTNEQKCQQDNTSHMTKNNTTSLNVNTNVELNTRNSIPMSTLGTTSTTNTTTTSNSISNTTYELGQQLPQNLHKRYICPDSTLNRYTYVNKSNQMDSISKSTTITGTVQQQSISCLSPQHRHSTSLCIGTNISNNENELHDAMTNCFITPICSTDSYSPSINTIDEARAVLVTTVTTMTTTNIITFTTMTPTMNSINTSSSSILHGRNNSNVSYSTITSPIITTIITPDINITNSSPLLTSSSSSCIQPTSPLSFSMLHRFSSNMGLFNSINNNNNNNNTCINDKTDYGNLDFRLIWEPKNGQPTSIWLVASTLQEKAAWCSDISQCIEQLHYGDILNSAQSDVSSVAMPQSIRSDPKLFKDDVDIKFSHTLNSCKVPQIRYATVSRLLDRLTDARFLSIDFLNTFLLTYRVFTTGLSVIWALNQVLANPDVENGGNAPHFNQNQSFTYSHFENPEQRDRLYTARPSEVSLNINRLPVLEETVHSNTDDISSSSNSITQIENQLETNNNTTTNNNIISSISNQLMTNLSLNKQDSLMNNEISITSSPLPTTVHCTTTTTTTTTTTNNNNNNNVSMKLHKKSIPRPLSTSETVKYCSPSITISNIMSRSAINDSHSSSLSFDKQSNKHIMNRSFQSSTIVTIPIQTTSTTMLIPRSPIYSKFVDLRDDPPLELPILPDLKTKKQKQPEFKQKIDNITSSNSSSIEHNESMNSVKEHTRLAPLASCEVIPDESETINIKQESFNNKQLSVSINNNVNNIDNQYQSNPGLTNSLNPNLHNITCNHLDNQLDQCRNVFNEEKHYKLDHVEITKQEGIKTGEQYKHNLLADISKSDPTEHFKYPPTEEIDSKNVTKTNEESFDQLTMLTNQQQLSFLHWPSNNLIHSNNNNNNQYSKLTKSSSSLNYSNDNNRLLESYLNQTIGSSLLAAETNADRIQSRRSFDKVPEVSLKCQKQLKDTTELSNHTSMKQSTIMLKSSSSSLTINNTTKYYPVAESLDLATRLTILKKSPKSFTACQSLAKHTMIAALNCSGAFVHLKPTTIIQYPIHQSSNNEHDNHNHNHAQLKYLDNYLQCKNIMIRSSPSSPNKYSTEICSDIKRQSIRKVNGKEMDHLDENKPSLETINSLSSNNIQRISDIMLKDRKDSLIPQQLGINDCARGSVVSWSGVSNVSKPKRPSVFSCPEAEIESPRSSVINPSLNELASNKRTRPGAVVTSSRRSKRRSSNTAAAQAFAVATAGSANPLAAVGIMGLGPNLFRSSGYRFTAGTATSVASQTGLRSGLIPHSNPSIGNITNSPIINSGSSSSNNSSNVMSTILINRSQIQNTPNYTYPLSPGISNKVMSPTTMGTSGTVVTTTIITSSMVSTTPTANTTFRLNLNKSGLNLITTSTPGTITNTNSISNNNTFNFHPYNLTSPTLIQSSCLGVGSSTGHCTNQAKRNTMLATASCLRVLNVVRHWITKFPDDFESDPVLKREMQTLLDTLVTCPHLMPNDQKVVNQLLLQMISDQLVQDRIDLDSILTPRQIPSEKNFDQLSALDISEQLTFLDFQIFRSIHKEEKAKHVLLVCKRFNEVSRLVVSEIISRTDLNDRVMCIDKWVAIADICRCMQNYNGVLQICSALVNSSVYRLKRTWERVSKQTKQSIDRLQMLVASDGRFKSMREALHRCDPPCIPYLGMYLTDLSFIEEGALNITENNLVNFCKMRMIAHVIREVQQYHQTPYLITHRQEVTDYLLDPSRLLDEEQTYQASLIIEPRQSINRQSLSGFT</sequence>
<dbReference type="PROSITE" id="PS50212">
    <property type="entry name" value="RASGEF_NTER"/>
    <property type="match status" value="1"/>
</dbReference>
<dbReference type="InterPro" id="IPR023578">
    <property type="entry name" value="Ras_GEF_dom_sf"/>
</dbReference>
<organism evidence="6 7">
    <name type="scientific">Schistosoma bovis</name>
    <name type="common">Blood fluke</name>
    <dbReference type="NCBI Taxonomy" id="6184"/>
    <lineage>
        <taxon>Eukaryota</taxon>
        <taxon>Metazoa</taxon>
        <taxon>Spiralia</taxon>
        <taxon>Lophotrochozoa</taxon>
        <taxon>Platyhelminthes</taxon>
        <taxon>Trematoda</taxon>
        <taxon>Digenea</taxon>
        <taxon>Strigeidida</taxon>
        <taxon>Schistosomatoidea</taxon>
        <taxon>Schistosomatidae</taxon>
        <taxon>Schistosoma</taxon>
    </lineage>
</organism>
<feature type="domain" description="Ras-GEF" evidence="4">
    <location>
        <begin position="1637"/>
        <end position="1856"/>
    </location>
</feature>
<evidence type="ECO:0000259" key="5">
    <source>
        <dbReference type="PROSITE" id="PS50212"/>
    </source>
</evidence>
<dbReference type="InterPro" id="IPR019804">
    <property type="entry name" value="Ras_G-nucl-exch_fac_CS"/>
</dbReference>
<evidence type="ECO:0000256" key="1">
    <source>
        <dbReference type="ARBA" id="ARBA00022658"/>
    </source>
</evidence>
<dbReference type="InterPro" id="IPR036964">
    <property type="entry name" value="RASGEF_cat_dom_sf"/>
</dbReference>
<dbReference type="InterPro" id="IPR008937">
    <property type="entry name" value="Ras-like_GEF"/>
</dbReference>
<proteinExistence type="predicted"/>
<dbReference type="PANTHER" id="PTHR23113">
    <property type="entry name" value="GUANINE NUCLEOTIDE EXCHANGE FACTOR"/>
    <property type="match status" value="1"/>
</dbReference>
<dbReference type="CDD" id="cd06224">
    <property type="entry name" value="REM"/>
    <property type="match status" value="1"/>
</dbReference>
<dbReference type="PROSITE" id="PS50009">
    <property type="entry name" value="RASGEF_CAT"/>
    <property type="match status" value="1"/>
</dbReference>
<evidence type="ECO:0000313" key="6">
    <source>
        <dbReference type="EMBL" id="RTG90218.1"/>
    </source>
</evidence>
<dbReference type="CDD" id="cd00155">
    <property type="entry name" value="RasGEF"/>
    <property type="match status" value="1"/>
</dbReference>
<accession>A0A430QR90</accession>
<protein>
    <submittedName>
        <fullName evidence="6">Ras-specific guanine nucleotide-releasing factor 1</fullName>
    </submittedName>
</protein>
<dbReference type="Gene3D" id="2.30.29.30">
    <property type="entry name" value="Pleckstrin-homology domain (PH domain)/Phosphotyrosine-binding domain (PTB)"/>
    <property type="match status" value="1"/>
</dbReference>
<dbReference type="SUPFAM" id="SSF48366">
    <property type="entry name" value="Ras GEF"/>
    <property type="match status" value="2"/>
</dbReference>
<gene>
    <name evidence="6" type="ORF">DC041_0006835</name>
</gene>
<dbReference type="SMART" id="SM00229">
    <property type="entry name" value="RasGEFN"/>
    <property type="match status" value="1"/>
</dbReference>
<dbReference type="PANTHER" id="PTHR23113:SF99">
    <property type="entry name" value="RASGEF DOMAIN-CONTAINING PROTEIN"/>
    <property type="match status" value="1"/>
</dbReference>
<dbReference type="Pfam" id="PF00617">
    <property type="entry name" value="RasGEF"/>
    <property type="match status" value="1"/>
</dbReference>
<comment type="caution">
    <text evidence="6">The sequence shown here is derived from an EMBL/GenBank/DDBJ whole genome shotgun (WGS) entry which is preliminary data.</text>
</comment>
<reference evidence="6 7" key="1">
    <citation type="journal article" date="2019" name="PLoS Pathog.">
        <title>Genome sequence of the bovine parasite Schistosoma bovis Tanzania.</title>
        <authorList>
            <person name="Oey H."/>
            <person name="Zakrzewski M."/>
            <person name="Gobert G."/>
            <person name="Gravermann K."/>
            <person name="Stoye J."/>
            <person name="Jones M."/>
            <person name="Mcmanus D."/>
            <person name="Krause L."/>
        </authorList>
    </citation>
    <scope>NUCLEOTIDE SEQUENCE [LARGE SCALE GENOMIC DNA]</scope>
    <source>
        <strain evidence="6 7">TAN1997</strain>
    </source>
</reference>
<dbReference type="GO" id="GO:0005886">
    <property type="term" value="C:plasma membrane"/>
    <property type="evidence" value="ECO:0007669"/>
    <property type="project" value="TreeGrafter"/>
</dbReference>
<dbReference type="Gene3D" id="1.10.840.10">
    <property type="entry name" value="Ras guanine-nucleotide exchange factors catalytic domain"/>
    <property type="match status" value="1"/>
</dbReference>
<dbReference type="Pfam" id="PF00618">
    <property type="entry name" value="RasGEF_N"/>
    <property type="match status" value="1"/>
</dbReference>
<evidence type="ECO:0000313" key="7">
    <source>
        <dbReference type="Proteomes" id="UP000290809"/>
    </source>
</evidence>
<keyword evidence="1 2" id="KW-0344">Guanine-nucleotide releasing factor</keyword>
<feature type="domain" description="N-terminal Ras-GEF" evidence="5">
    <location>
        <begin position="483"/>
        <end position="612"/>
    </location>
</feature>
<dbReference type="STRING" id="6184.A0A430QR90"/>
<keyword evidence="7" id="KW-1185">Reference proteome</keyword>
<evidence type="ECO:0000256" key="3">
    <source>
        <dbReference type="SAM" id="MobiDB-lite"/>
    </source>
</evidence>
<dbReference type="GO" id="GO:0005085">
    <property type="term" value="F:guanyl-nucleotide exchange factor activity"/>
    <property type="evidence" value="ECO:0007669"/>
    <property type="project" value="UniProtKB-KW"/>
</dbReference>
<feature type="region of interest" description="Disordered" evidence="3">
    <location>
        <begin position="1306"/>
        <end position="1327"/>
    </location>
</feature>
<evidence type="ECO:0000256" key="2">
    <source>
        <dbReference type="PROSITE-ProRule" id="PRU00168"/>
    </source>
</evidence>
<dbReference type="Gene3D" id="1.20.870.10">
    <property type="entry name" value="Son of sevenless (SoS) protein Chain: S domain 1"/>
    <property type="match status" value="2"/>
</dbReference>
<dbReference type="SUPFAM" id="SSF50729">
    <property type="entry name" value="PH domain-like"/>
    <property type="match status" value="1"/>
</dbReference>
<dbReference type="EMBL" id="QMKO01001455">
    <property type="protein sequence ID" value="RTG90218.1"/>
    <property type="molecule type" value="Genomic_DNA"/>
</dbReference>
<feature type="region of interest" description="Disordered" evidence="3">
    <location>
        <begin position="141"/>
        <end position="164"/>
    </location>
</feature>
<dbReference type="InterPro" id="IPR011993">
    <property type="entry name" value="PH-like_dom_sf"/>
</dbReference>
<dbReference type="PROSITE" id="PS00720">
    <property type="entry name" value="RASGEF"/>
    <property type="match status" value="1"/>
</dbReference>
<dbReference type="GO" id="GO:0007265">
    <property type="term" value="P:Ras protein signal transduction"/>
    <property type="evidence" value="ECO:0007669"/>
    <property type="project" value="TreeGrafter"/>
</dbReference>